<feature type="coiled-coil region" evidence="1">
    <location>
        <begin position="115"/>
        <end position="170"/>
    </location>
</feature>
<evidence type="ECO:0000256" key="1">
    <source>
        <dbReference type="SAM" id="Coils"/>
    </source>
</evidence>
<dbReference type="AlphaFoldDB" id="A0A8J6HMZ2"/>
<evidence type="ECO:0000313" key="2">
    <source>
        <dbReference type="EMBL" id="KAH0817604.1"/>
    </source>
</evidence>
<proteinExistence type="predicted"/>
<dbReference type="Proteomes" id="UP000719412">
    <property type="component" value="Unassembled WGS sequence"/>
</dbReference>
<sequence length="670" mass="78370">MLENFQHGQNMDSAKKIPKRRHTIGFSKGKTLFPDIKELDLNNDSSGSLPSFEDLIERDNYTSINTLETIKEEDSISVSKTPESCLKIRLSALEKDYNELVTYTRDEDNIFMERANQLEKELKVANEKLFRYEHDEIVATELKKRFQVREEELVGRIAELEENIRKKEAHKNEDDNYNVDYISEQLICLYNILYSGNVKYDLDVTLTDKDEVISALKKENDKLRQNCFNANETHNFLKSEIEKMKTNNNKVLSEVENSIANKQQMGKIEDSSNGKELEELITNVDKLKSEIFEKDRIISELQNSCALLTNEIEKMRSNVEELSRELLEKNQSLSEVKNNYTAVKRDMEKLEEDSFNSKEAYRHELDELKLNADKLTLEIVEKERIISELQSLRSENETIPDDGELRSEELKKFKAKAEELAEKISSLSEVENNYDAIKRDMEKMKEDFTNSKKSHIQELDELQTKADKLTLEIVEKDRIISEMQNSCALLKNENEKMLMDSESCREELNKFKSNVEQLNRELLERNESLSEVEDNYSAIKRDMEKLEKDVSNSKEAYRQQLDELQTQADKLTLEIVEKDRIISELQSLRSENEKIQDDDELRSEELKKFKATAEELAEKISALSEVENKYDAIKRVMKKMKEDFSNSKKSHMQELYELQTKADKLTLEIK</sequence>
<gene>
    <name evidence="2" type="ORF">GEV33_005187</name>
</gene>
<evidence type="ECO:0000313" key="3">
    <source>
        <dbReference type="Proteomes" id="UP000719412"/>
    </source>
</evidence>
<feature type="coiled-coil region" evidence="1">
    <location>
        <begin position="298"/>
        <end position="643"/>
    </location>
</feature>
<protein>
    <submittedName>
        <fullName evidence="2">Uncharacterized protein</fullName>
    </submittedName>
</protein>
<comment type="caution">
    <text evidence="2">The sequence shown here is derived from an EMBL/GenBank/DDBJ whole genome shotgun (WGS) entry which is preliminary data.</text>
</comment>
<reference evidence="2" key="2">
    <citation type="submission" date="2021-08" db="EMBL/GenBank/DDBJ databases">
        <authorList>
            <person name="Eriksson T."/>
        </authorList>
    </citation>
    <scope>NUCLEOTIDE SEQUENCE</scope>
    <source>
        <strain evidence="2">Stoneville</strain>
        <tissue evidence="2">Whole head</tissue>
    </source>
</reference>
<dbReference type="Gene3D" id="1.10.287.1490">
    <property type="match status" value="1"/>
</dbReference>
<keyword evidence="3" id="KW-1185">Reference proteome</keyword>
<keyword evidence="1" id="KW-0175">Coiled coil</keyword>
<feature type="coiled-coil region" evidence="1">
    <location>
        <begin position="206"/>
        <end position="254"/>
    </location>
</feature>
<reference evidence="2" key="1">
    <citation type="journal article" date="2020" name="J Insects Food Feed">
        <title>The yellow mealworm (Tenebrio molitor) genome: a resource for the emerging insects as food and feed industry.</title>
        <authorList>
            <person name="Eriksson T."/>
            <person name="Andere A."/>
            <person name="Kelstrup H."/>
            <person name="Emery V."/>
            <person name="Picard C."/>
        </authorList>
    </citation>
    <scope>NUCLEOTIDE SEQUENCE</scope>
    <source>
        <strain evidence="2">Stoneville</strain>
        <tissue evidence="2">Whole head</tissue>
    </source>
</reference>
<organism evidence="2 3">
    <name type="scientific">Tenebrio molitor</name>
    <name type="common">Yellow mealworm beetle</name>
    <dbReference type="NCBI Taxonomy" id="7067"/>
    <lineage>
        <taxon>Eukaryota</taxon>
        <taxon>Metazoa</taxon>
        <taxon>Ecdysozoa</taxon>
        <taxon>Arthropoda</taxon>
        <taxon>Hexapoda</taxon>
        <taxon>Insecta</taxon>
        <taxon>Pterygota</taxon>
        <taxon>Neoptera</taxon>
        <taxon>Endopterygota</taxon>
        <taxon>Coleoptera</taxon>
        <taxon>Polyphaga</taxon>
        <taxon>Cucujiformia</taxon>
        <taxon>Tenebrionidae</taxon>
        <taxon>Tenebrio</taxon>
    </lineage>
</organism>
<name>A0A8J6HMZ2_TENMO</name>
<dbReference type="EMBL" id="JABDTM020019166">
    <property type="protein sequence ID" value="KAH0817604.1"/>
    <property type="molecule type" value="Genomic_DNA"/>
</dbReference>
<accession>A0A8J6HMZ2</accession>